<evidence type="ECO:0000256" key="2">
    <source>
        <dbReference type="ARBA" id="ARBA00023125"/>
    </source>
</evidence>
<reference evidence="6" key="2">
    <citation type="submission" date="2020-09" db="EMBL/GenBank/DDBJ databases">
        <authorList>
            <person name="Sun Q."/>
            <person name="Zhou Y."/>
        </authorList>
    </citation>
    <scope>NUCLEOTIDE SEQUENCE</scope>
    <source>
        <strain evidence="6">CGMCC 1.12827</strain>
    </source>
</reference>
<keyword evidence="1" id="KW-0805">Transcription regulation</keyword>
<dbReference type="GO" id="GO:0000976">
    <property type="term" value="F:transcription cis-regulatory region binding"/>
    <property type="evidence" value="ECO:0007669"/>
    <property type="project" value="TreeGrafter"/>
</dbReference>
<dbReference type="PANTHER" id="PTHR30055:SF234">
    <property type="entry name" value="HTH-TYPE TRANSCRIPTIONAL REGULATOR BETI"/>
    <property type="match status" value="1"/>
</dbReference>
<evidence type="ECO:0000256" key="4">
    <source>
        <dbReference type="PROSITE-ProRule" id="PRU00335"/>
    </source>
</evidence>
<name>A0A916TH87_9ACTN</name>
<comment type="caution">
    <text evidence="6">The sequence shown here is derived from an EMBL/GenBank/DDBJ whole genome shotgun (WGS) entry which is preliminary data.</text>
</comment>
<dbReference type="PANTHER" id="PTHR30055">
    <property type="entry name" value="HTH-TYPE TRANSCRIPTIONAL REGULATOR RUTR"/>
    <property type="match status" value="1"/>
</dbReference>
<feature type="DNA-binding region" description="H-T-H motif" evidence="4">
    <location>
        <begin position="48"/>
        <end position="67"/>
    </location>
</feature>
<keyword evidence="3" id="KW-0804">Transcription</keyword>
<dbReference type="InterPro" id="IPR036271">
    <property type="entry name" value="Tet_transcr_reg_TetR-rel_C_sf"/>
</dbReference>
<gene>
    <name evidence="6" type="ORF">GCM10011489_33960</name>
</gene>
<dbReference type="Gene3D" id="1.10.357.10">
    <property type="entry name" value="Tetracycline Repressor, domain 2"/>
    <property type="match status" value="1"/>
</dbReference>
<evidence type="ECO:0000313" key="7">
    <source>
        <dbReference type="Proteomes" id="UP000621454"/>
    </source>
</evidence>
<dbReference type="EMBL" id="BMGC01000036">
    <property type="protein sequence ID" value="GGB43665.1"/>
    <property type="molecule type" value="Genomic_DNA"/>
</dbReference>
<dbReference type="Pfam" id="PF00440">
    <property type="entry name" value="TetR_N"/>
    <property type="match status" value="1"/>
</dbReference>
<dbReference type="GO" id="GO:0003700">
    <property type="term" value="F:DNA-binding transcription factor activity"/>
    <property type="evidence" value="ECO:0007669"/>
    <property type="project" value="TreeGrafter"/>
</dbReference>
<reference evidence="6" key="1">
    <citation type="journal article" date="2014" name="Int. J. Syst. Evol. Microbiol.">
        <title>Complete genome sequence of Corynebacterium casei LMG S-19264T (=DSM 44701T), isolated from a smear-ripened cheese.</title>
        <authorList>
            <consortium name="US DOE Joint Genome Institute (JGI-PGF)"/>
            <person name="Walter F."/>
            <person name="Albersmeier A."/>
            <person name="Kalinowski J."/>
            <person name="Ruckert C."/>
        </authorList>
    </citation>
    <scope>NUCLEOTIDE SEQUENCE</scope>
    <source>
        <strain evidence="6">CGMCC 1.12827</strain>
    </source>
</reference>
<evidence type="ECO:0000256" key="1">
    <source>
        <dbReference type="ARBA" id="ARBA00023015"/>
    </source>
</evidence>
<dbReference type="Pfam" id="PF21597">
    <property type="entry name" value="TetR_C_43"/>
    <property type="match status" value="1"/>
</dbReference>
<organism evidence="6 7">
    <name type="scientific">Gordonia jinhuaensis</name>
    <dbReference type="NCBI Taxonomy" id="1517702"/>
    <lineage>
        <taxon>Bacteria</taxon>
        <taxon>Bacillati</taxon>
        <taxon>Actinomycetota</taxon>
        <taxon>Actinomycetes</taxon>
        <taxon>Mycobacteriales</taxon>
        <taxon>Gordoniaceae</taxon>
        <taxon>Gordonia</taxon>
    </lineage>
</organism>
<dbReference type="InterPro" id="IPR050109">
    <property type="entry name" value="HTH-type_TetR-like_transc_reg"/>
</dbReference>
<feature type="domain" description="HTH tetR-type" evidence="5">
    <location>
        <begin position="26"/>
        <end position="85"/>
    </location>
</feature>
<evidence type="ECO:0000313" key="6">
    <source>
        <dbReference type="EMBL" id="GGB43665.1"/>
    </source>
</evidence>
<accession>A0A916TH87</accession>
<evidence type="ECO:0000256" key="3">
    <source>
        <dbReference type="ARBA" id="ARBA00023163"/>
    </source>
</evidence>
<dbReference type="InterPro" id="IPR001647">
    <property type="entry name" value="HTH_TetR"/>
</dbReference>
<sequence>MAVSTGKQTHDNAVVVPTRPTRADAARNYDKLVDAAQELFATDGIDVALDKVAAQAGVGIGTLYRHFPNRTALVLGTFRSYSERLNAQAWERLERGTAIDALTGLFEDYMSTAATKRGMKEAILAAVGADAEVFEESRAAGRALMAAIIDAGAREGTIRSDVEPGDLSRLTGGLSMTCVPEDSATERARLIGIVLAGLRP</sequence>
<dbReference type="InterPro" id="IPR049445">
    <property type="entry name" value="TetR_SbtR-like_C"/>
</dbReference>
<dbReference type="SUPFAM" id="SSF48498">
    <property type="entry name" value="Tetracyclin repressor-like, C-terminal domain"/>
    <property type="match status" value="1"/>
</dbReference>
<keyword evidence="2 4" id="KW-0238">DNA-binding</keyword>
<dbReference type="PRINTS" id="PR00455">
    <property type="entry name" value="HTHTETR"/>
</dbReference>
<dbReference type="Proteomes" id="UP000621454">
    <property type="component" value="Unassembled WGS sequence"/>
</dbReference>
<dbReference type="SUPFAM" id="SSF46689">
    <property type="entry name" value="Homeodomain-like"/>
    <property type="match status" value="1"/>
</dbReference>
<keyword evidence="7" id="KW-1185">Reference proteome</keyword>
<evidence type="ECO:0000259" key="5">
    <source>
        <dbReference type="PROSITE" id="PS50977"/>
    </source>
</evidence>
<dbReference type="PROSITE" id="PS50977">
    <property type="entry name" value="HTH_TETR_2"/>
    <property type="match status" value="1"/>
</dbReference>
<dbReference type="InterPro" id="IPR009057">
    <property type="entry name" value="Homeodomain-like_sf"/>
</dbReference>
<proteinExistence type="predicted"/>
<protein>
    <submittedName>
        <fullName evidence="6">TetR family transcriptional regulator</fullName>
    </submittedName>
</protein>
<dbReference type="AlphaFoldDB" id="A0A916TH87"/>